<dbReference type="Pfam" id="PF20149">
    <property type="entry name" value="DUF6532"/>
    <property type="match status" value="1"/>
</dbReference>
<feature type="domain" description="DUF6532" evidence="1">
    <location>
        <begin position="38"/>
        <end position="244"/>
    </location>
</feature>
<reference evidence="3" key="1">
    <citation type="submission" date="2014-04" db="EMBL/GenBank/DDBJ databases">
        <title>Evolutionary Origins and Diversification of the Mycorrhizal Mutualists.</title>
        <authorList>
            <consortium name="DOE Joint Genome Institute"/>
            <consortium name="Mycorrhizal Genomics Consortium"/>
            <person name="Kohler A."/>
            <person name="Kuo A."/>
            <person name="Nagy L.G."/>
            <person name="Floudas D."/>
            <person name="Copeland A."/>
            <person name="Barry K.W."/>
            <person name="Cichocki N."/>
            <person name="Veneault-Fourrey C."/>
            <person name="LaButti K."/>
            <person name="Lindquist E.A."/>
            <person name="Lipzen A."/>
            <person name="Lundell T."/>
            <person name="Morin E."/>
            <person name="Murat C."/>
            <person name="Riley R."/>
            <person name="Ohm R."/>
            <person name="Sun H."/>
            <person name="Tunlid A."/>
            <person name="Henrissat B."/>
            <person name="Grigoriev I.V."/>
            <person name="Hibbett D.S."/>
            <person name="Martin F."/>
        </authorList>
    </citation>
    <scope>NUCLEOTIDE SEQUENCE [LARGE SCALE GENOMIC DNA]</scope>
    <source>
        <strain evidence="3">FD-334 SS-4</strain>
    </source>
</reference>
<dbReference type="OrthoDB" id="3225557at2759"/>
<protein>
    <recommendedName>
        <fullName evidence="1">DUF6532 domain-containing protein</fullName>
    </recommendedName>
</protein>
<evidence type="ECO:0000259" key="1">
    <source>
        <dbReference type="Pfam" id="PF20149"/>
    </source>
</evidence>
<dbReference type="InterPro" id="IPR045341">
    <property type="entry name" value="DUF6532"/>
</dbReference>
<evidence type="ECO:0000313" key="2">
    <source>
        <dbReference type="EMBL" id="KJA15787.1"/>
    </source>
</evidence>
<dbReference type="Proteomes" id="UP000054270">
    <property type="component" value="Unassembled WGS sequence"/>
</dbReference>
<dbReference type="EMBL" id="KN817635">
    <property type="protein sequence ID" value="KJA15787.1"/>
    <property type="molecule type" value="Genomic_DNA"/>
</dbReference>
<name>A0A0D2KMH3_HYPSF</name>
<dbReference type="STRING" id="945553.A0A0D2KMH3"/>
<keyword evidence="3" id="KW-1185">Reference proteome</keyword>
<gene>
    <name evidence="2" type="ORF">HYPSUDRAFT_58624</name>
</gene>
<sequence>MPCYTTRRTLDNPRPIVGVTPTRGWGCGLTGVRLCHDAIKIVHTTLVTTHAWPELRVTHLSEYSRDVLLKAAKALQKNEHKYADIRARLKKDEKFTMILGRLVIDRLASIHGPARLRGIDHIAIFQLGVGDLCVERVQVLAASGTYQFWIIRAKEPYLNPGLIEVLRTTFFATSTSFGYKYQIHYKSSHPTRLEPELTAPLVALAATGLYAGLHAWQSGRKVDSDFDGDIFKPIFDHHLEEINNLKADNPIAYHVLMNMLYSKVIEQQTTADIGKKQRSALAVADLSAFV</sequence>
<accession>A0A0D2KMH3</accession>
<evidence type="ECO:0000313" key="3">
    <source>
        <dbReference type="Proteomes" id="UP000054270"/>
    </source>
</evidence>
<organism evidence="2 3">
    <name type="scientific">Hypholoma sublateritium (strain FD-334 SS-4)</name>
    <dbReference type="NCBI Taxonomy" id="945553"/>
    <lineage>
        <taxon>Eukaryota</taxon>
        <taxon>Fungi</taxon>
        <taxon>Dikarya</taxon>
        <taxon>Basidiomycota</taxon>
        <taxon>Agaricomycotina</taxon>
        <taxon>Agaricomycetes</taxon>
        <taxon>Agaricomycetidae</taxon>
        <taxon>Agaricales</taxon>
        <taxon>Agaricineae</taxon>
        <taxon>Strophariaceae</taxon>
        <taxon>Hypholoma</taxon>
    </lineage>
</organism>
<dbReference type="AlphaFoldDB" id="A0A0D2KMH3"/>
<proteinExistence type="predicted"/>